<evidence type="ECO:0000256" key="3">
    <source>
        <dbReference type="PROSITE-ProRule" id="PRU00339"/>
    </source>
</evidence>
<sequence>VTTSAMDAYESFLRGRNAYERLYNDDARRALEESVEIDPGFAVAYLYLAWIYGRLRETKARNLAFETAMQLAHKASKKERMYIEASYADTMEQNIDKRFRILKQMAREFPKEKRVHHLLASHYRVRKLFYQAVEEYNCVLELDPDYGWAMNELAYMYTDVEDYEKAYEYFKKYGALYPGDANPIDSMGELYFRMGKIDKTIAQYKKALEARPDFYYAYWELAYVHAMLEDYPEAMKWIEEFALRAPSLGTRAEGRQWKSFYLFWQERLEAALVEAGILADLAVEAGSALWKAEANRIKGWIQMEQGFHDQARQSFRSGLESIRDHESEFVPAQLSYSLYTPERIPTLMATYTFAIGLGDILAGDLESARARLEEMESLLPYYSELLHAELLLAEGSYEKAITVCEKCHHVAIPYMSDTDGMLAYNLPPLKDVEARAYVMKGDLERAINQYEALSRFDPESRSRRLIHPKYHYRLAGVYEKAGRRADAIREYEKFLQLMKSPGAALKEIDAARASLTRLR</sequence>
<dbReference type="Proteomes" id="UP001594288">
    <property type="component" value="Unassembled WGS sequence"/>
</dbReference>
<evidence type="ECO:0000256" key="1">
    <source>
        <dbReference type="ARBA" id="ARBA00022737"/>
    </source>
</evidence>
<comment type="caution">
    <text evidence="4">The sequence shown here is derived from an EMBL/GenBank/DDBJ whole genome shotgun (WGS) entry which is preliminary data.</text>
</comment>
<name>A0ABV6YPE9_UNCEI</name>
<dbReference type="EMBL" id="JBHPEI010000041">
    <property type="protein sequence ID" value="MFC1799903.1"/>
    <property type="molecule type" value="Genomic_DNA"/>
</dbReference>
<proteinExistence type="predicted"/>
<keyword evidence="2 3" id="KW-0802">TPR repeat</keyword>
<dbReference type="SUPFAM" id="SSF48452">
    <property type="entry name" value="TPR-like"/>
    <property type="match status" value="1"/>
</dbReference>
<dbReference type="Gene3D" id="1.25.40.10">
    <property type="entry name" value="Tetratricopeptide repeat domain"/>
    <property type="match status" value="4"/>
</dbReference>
<dbReference type="PANTHER" id="PTHR45586:SF1">
    <property type="entry name" value="LIPOPOLYSACCHARIDE ASSEMBLY PROTEIN B"/>
    <property type="match status" value="1"/>
</dbReference>
<dbReference type="PANTHER" id="PTHR45586">
    <property type="entry name" value="TPR REPEAT-CONTAINING PROTEIN PA4667"/>
    <property type="match status" value="1"/>
</dbReference>
<feature type="repeat" description="TPR" evidence="3">
    <location>
        <begin position="147"/>
        <end position="180"/>
    </location>
</feature>
<dbReference type="Pfam" id="PF13414">
    <property type="entry name" value="TPR_11"/>
    <property type="match status" value="1"/>
</dbReference>
<dbReference type="InterPro" id="IPR019734">
    <property type="entry name" value="TPR_rpt"/>
</dbReference>
<gene>
    <name evidence="4" type="ORF">ACFL2Z_03225</name>
</gene>
<dbReference type="InterPro" id="IPR011990">
    <property type="entry name" value="TPR-like_helical_dom_sf"/>
</dbReference>
<feature type="non-terminal residue" evidence="4">
    <location>
        <position position="1"/>
    </location>
</feature>
<keyword evidence="5" id="KW-1185">Reference proteome</keyword>
<evidence type="ECO:0000256" key="2">
    <source>
        <dbReference type="ARBA" id="ARBA00022803"/>
    </source>
</evidence>
<evidence type="ECO:0000313" key="4">
    <source>
        <dbReference type="EMBL" id="MFC1799903.1"/>
    </source>
</evidence>
<dbReference type="SMART" id="SM00028">
    <property type="entry name" value="TPR"/>
    <property type="match status" value="7"/>
</dbReference>
<accession>A0ABV6YPE9</accession>
<dbReference type="InterPro" id="IPR051012">
    <property type="entry name" value="CellSynth/LPSAsmb/PSIAsmb"/>
</dbReference>
<dbReference type="PROSITE" id="PS50005">
    <property type="entry name" value="TPR"/>
    <property type="match status" value="2"/>
</dbReference>
<dbReference type="Pfam" id="PF13432">
    <property type="entry name" value="TPR_16"/>
    <property type="match status" value="1"/>
</dbReference>
<protein>
    <submittedName>
        <fullName evidence="4">Tetratricopeptide repeat protein</fullName>
    </submittedName>
</protein>
<reference evidence="4 5" key="1">
    <citation type="submission" date="2024-09" db="EMBL/GenBank/DDBJ databases">
        <authorList>
            <person name="D'Angelo T."/>
        </authorList>
    </citation>
    <scope>NUCLEOTIDE SEQUENCE [LARGE SCALE GENOMIC DNA]</scope>
    <source>
        <strain evidence="4">SAG AM-311-F02</strain>
    </source>
</reference>
<keyword evidence="1" id="KW-0677">Repeat</keyword>
<feature type="repeat" description="TPR" evidence="3">
    <location>
        <begin position="181"/>
        <end position="214"/>
    </location>
</feature>
<organism evidence="4 5">
    <name type="scientific">Eiseniibacteriota bacterium</name>
    <dbReference type="NCBI Taxonomy" id="2212470"/>
    <lineage>
        <taxon>Bacteria</taxon>
        <taxon>Candidatus Eiseniibacteriota</taxon>
    </lineage>
</organism>
<evidence type="ECO:0000313" key="5">
    <source>
        <dbReference type="Proteomes" id="UP001594288"/>
    </source>
</evidence>